<sequence>MDHDNYESGGSPYPRRAASSAAMTNDIDVLYDAAAASVAFDPSASTDSLQANFHRDRASEPPAPISGKTPTWTSSLSYASTKIYSPYSPLGESTRGLTRAASKSTRHSNYSYDAPLHQDTAHDVEESYDMALLSSAAPMGATAAAHDETMAHNDESYPLGFDVSSALGPFTPHDEEFLRKIQQQEASGHLTGGLGKGFRPDTRMRDADLMNSPTSPLARNLSRSFTQRLGRRMTRQQTLRNMGQEQANKTGQVIEVIVEDGDHEHVAGADLSFIEGANFVESSDFRRTETALPRESMTQIFYPQPNWKPWSIRWPYMTLLIFLSIGLAIMQEWLFQKYKKTGILQFTSPKDISPGLLFFIKFMPTLLGIVYGVLWQFADIEIRRLEPYFQLSKPGGALAAESISIDYVTLFNIFRPFYAIKNRHYIVATMSSAALFAMSLVPTFASATIVLEPSRQERKDPDTLKSLHIQPMWSRLLTSILAINALCGLIVFALLQTRRSGLQANVRGIAGLASMAVVSHILMDFKDMDTAKPKDIHEKLKGHRYMLQNSCLAPDNENPVTKEDREKYKEDILPQHPHPLILRAKCCIPFIIYIVFMVIFIPSFLFTDLGVVPEKAPWLVTLLSVVLKLLWIGLDSAVRTLEPYYILSKRHAPSKTLTLDYNAMPWGYMSVQALLNGHIFVFLVGFGSVMVEFLTLLVAGLASVDGKDFLNTYNAGGGSQNVTSGQETFTSFYVSVGFSMFILLYMIIVSTVVFIRRRHPFLPRQPTTIASVLAFIHQSKMLYNFVGTNKLSPAAMVRKLDDGKTYGLGWFEGRDGQMHCGIDQEELASDYKHGLDFTQGVRPWNMQWDVL</sequence>
<name>A0A0A1SW81_9HYPO</name>
<evidence type="ECO:0000256" key="1">
    <source>
        <dbReference type="SAM" id="MobiDB-lite"/>
    </source>
</evidence>
<feature type="transmembrane region" description="Helical" evidence="2">
    <location>
        <begin position="356"/>
        <end position="378"/>
    </location>
</feature>
<evidence type="ECO:0000256" key="2">
    <source>
        <dbReference type="SAM" id="Phobius"/>
    </source>
</evidence>
<dbReference type="Pfam" id="PF11915">
    <property type="entry name" value="DUF3433"/>
    <property type="match status" value="2"/>
</dbReference>
<evidence type="ECO:0008006" key="5">
    <source>
        <dbReference type="Google" id="ProtNLM"/>
    </source>
</evidence>
<feature type="region of interest" description="Disordered" evidence="1">
    <location>
        <begin position="89"/>
        <end position="114"/>
    </location>
</feature>
<feature type="transmembrane region" description="Helical" evidence="2">
    <location>
        <begin position="586"/>
        <end position="606"/>
    </location>
</feature>
<dbReference type="STRING" id="1531966.A0A0A1SW81"/>
<dbReference type="PANTHER" id="PTHR37544:SF3">
    <property type="entry name" value="SPRAY"/>
    <property type="match status" value="1"/>
</dbReference>
<dbReference type="HOGENOM" id="CLU_004027_0_0_1"/>
<organism evidence="3 4">
    <name type="scientific">[Torrubiella] hemipterigena</name>
    <dbReference type="NCBI Taxonomy" id="1531966"/>
    <lineage>
        <taxon>Eukaryota</taxon>
        <taxon>Fungi</taxon>
        <taxon>Dikarya</taxon>
        <taxon>Ascomycota</taxon>
        <taxon>Pezizomycotina</taxon>
        <taxon>Sordariomycetes</taxon>
        <taxon>Hypocreomycetidae</taxon>
        <taxon>Hypocreales</taxon>
        <taxon>Clavicipitaceae</taxon>
        <taxon>Clavicipitaceae incertae sedis</taxon>
        <taxon>'Torrubiella' clade</taxon>
    </lineage>
</organism>
<evidence type="ECO:0000313" key="4">
    <source>
        <dbReference type="Proteomes" id="UP000039046"/>
    </source>
</evidence>
<dbReference type="OrthoDB" id="3248909at2759"/>
<feature type="transmembrane region" description="Helical" evidence="2">
    <location>
        <begin position="472"/>
        <end position="494"/>
    </location>
</feature>
<protein>
    <recommendedName>
        <fullName evidence="5">DUF3433 domain protein</fullName>
    </recommendedName>
</protein>
<keyword evidence="2" id="KW-1133">Transmembrane helix</keyword>
<feature type="transmembrane region" description="Helical" evidence="2">
    <location>
        <begin position="314"/>
        <end position="335"/>
    </location>
</feature>
<keyword evidence="4" id="KW-1185">Reference proteome</keyword>
<gene>
    <name evidence="3" type="ORF">VHEMI02590</name>
</gene>
<keyword evidence="2" id="KW-0812">Transmembrane</keyword>
<reference evidence="3 4" key="1">
    <citation type="journal article" date="2015" name="Genome Announc.">
        <title>Draft Genome Sequence and Gene Annotation of the Entomopathogenic Fungus Verticillium hemipterigenum.</title>
        <authorList>
            <person name="Horn F."/>
            <person name="Habel A."/>
            <person name="Scharf D.H."/>
            <person name="Dworschak J."/>
            <person name="Brakhage A.A."/>
            <person name="Guthke R."/>
            <person name="Hertweck C."/>
            <person name="Linde J."/>
        </authorList>
    </citation>
    <scope>NUCLEOTIDE SEQUENCE [LARGE SCALE GENOMIC DNA]</scope>
</reference>
<dbReference type="InterPro" id="IPR021840">
    <property type="entry name" value="DUF3433"/>
</dbReference>
<proteinExistence type="predicted"/>
<feature type="transmembrane region" description="Helical" evidence="2">
    <location>
        <begin position="732"/>
        <end position="755"/>
    </location>
</feature>
<feature type="transmembrane region" description="Helical" evidence="2">
    <location>
        <begin position="618"/>
        <end position="641"/>
    </location>
</feature>
<feature type="transmembrane region" description="Helical" evidence="2">
    <location>
        <begin position="679"/>
        <end position="702"/>
    </location>
</feature>
<accession>A0A0A1SW81</accession>
<dbReference type="PANTHER" id="PTHR37544">
    <property type="entry name" value="SPRAY-RELATED"/>
    <property type="match status" value="1"/>
</dbReference>
<feature type="compositionally biased region" description="Polar residues" evidence="1">
    <location>
        <begin position="101"/>
        <end position="111"/>
    </location>
</feature>
<feature type="transmembrane region" description="Helical" evidence="2">
    <location>
        <begin position="425"/>
        <end position="451"/>
    </location>
</feature>
<evidence type="ECO:0000313" key="3">
    <source>
        <dbReference type="EMBL" id="CEJ82531.1"/>
    </source>
</evidence>
<dbReference type="AlphaFoldDB" id="A0A0A1SW81"/>
<dbReference type="EMBL" id="CDHN01000001">
    <property type="protein sequence ID" value="CEJ82531.1"/>
    <property type="molecule type" value="Genomic_DNA"/>
</dbReference>
<dbReference type="Proteomes" id="UP000039046">
    <property type="component" value="Unassembled WGS sequence"/>
</dbReference>
<keyword evidence="2" id="KW-0472">Membrane</keyword>